<accession>A0A161YEQ4</accession>
<reference evidence="2 3" key="1">
    <citation type="submission" date="2016-04" db="EMBL/GenBank/DDBJ databases">
        <title>Genome sequence of Clostridium magnum DSM 2767.</title>
        <authorList>
            <person name="Poehlein A."/>
            <person name="Uhlig R."/>
            <person name="Fischer R."/>
            <person name="Bahl H."/>
            <person name="Daniel R."/>
        </authorList>
    </citation>
    <scope>NUCLEOTIDE SEQUENCE [LARGE SCALE GENOMIC DNA]</scope>
    <source>
        <strain evidence="2 3">DSM 2767</strain>
    </source>
</reference>
<dbReference type="STRING" id="1121326.CLMAG_62440"/>
<evidence type="ECO:0000313" key="2">
    <source>
        <dbReference type="EMBL" id="KZL88472.1"/>
    </source>
</evidence>
<feature type="domain" description="Restriction endonuclease type II-like" evidence="1">
    <location>
        <begin position="33"/>
        <end position="66"/>
    </location>
</feature>
<dbReference type="PATRIC" id="fig|1121326.3.peg.6318"/>
<evidence type="ECO:0000313" key="3">
    <source>
        <dbReference type="Proteomes" id="UP000076603"/>
    </source>
</evidence>
<dbReference type="InterPro" id="IPR011335">
    <property type="entry name" value="Restrct_endonuc-II-like"/>
</dbReference>
<dbReference type="RefSeq" id="WP_066631092.1">
    <property type="nucleotide sequence ID" value="NZ_FQXL01000039.1"/>
</dbReference>
<dbReference type="AlphaFoldDB" id="A0A161YEQ4"/>
<dbReference type="EMBL" id="LWAE01000018">
    <property type="protein sequence ID" value="KZL88472.1"/>
    <property type="molecule type" value="Genomic_DNA"/>
</dbReference>
<dbReference type="InterPro" id="IPR049468">
    <property type="entry name" value="Restrct_endonuc-II-like_dom"/>
</dbReference>
<sequence length="93" mass="10935">MSNGNKELAQVVLNSVLDSKVERDTNRKHDSDFEAEVYDELTKRGYKVDTQVGVSGYKIDLAIINSKQIKWSIFIIPTKKREWYPYVKYYNKK</sequence>
<dbReference type="OrthoDB" id="9757917at2"/>
<evidence type="ECO:0000259" key="1">
    <source>
        <dbReference type="Pfam" id="PF18741"/>
    </source>
</evidence>
<keyword evidence="3" id="KW-1185">Reference proteome</keyword>
<protein>
    <recommendedName>
        <fullName evidence="1">Restriction endonuclease type II-like domain-containing protein</fullName>
    </recommendedName>
</protein>
<name>A0A161YEQ4_9CLOT</name>
<dbReference type="SUPFAM" id="SSF52980">
    <property type="entry name" value="Restriction endonuclease-like"/>
    <property type="match status" value="1"/>
</dbReference>
<gene>
    <name evidence="2" type="ORF">CLMAG_62440</name>
</gene>
<dbReference type="Pfam" id="PF18741">
    <property type="entry name" value="MTES_1575"/>
    <property type="match status" value="1"/>
</dbReference>
<proteinExistence type="predicted"/>
<dbReference type="Proteomes" id="UP000076603">
    <property type="component" value="Unassembled WGS sequence"/>
</dbReference>
<comment type="caution">
    <text evidence="2">The sequence shown here is derived from an EMBL/GenBank/DDBJ whole genome shotgun (WGS) entry which is preliminary data.</text>
</comment>
<organism evidence="2 3">
    <name type="scientific">Clostridium magnum DSM 2767</name>
    <dbReference type="NCBI Taxonomy" id="1121326"/>
    <lineage>
        <taxon>Bacteria</taxon>
        <taxon>Bacillati</taxon>
        <taxon>Bacillota</taxon>
        <taxon>Clostridia</taxon>
        <taxon>Eubacteriales</taxon>
        <taxon>Clostridiaceae</taxon>
        <taxon>Clostridium</taxon>
    </lineage>
</organism>